<dbReference type="AlphaFoldDB" id="V9H9T8"/>
<evidence type="ECO:0008006" key="11">
    <source>
        <dbReference type="Google" id="ProtNLM"/>
    </source>
</evidence>
<dbReference type="STRING" id="641147.HMPREF9021_00485"/>
<accession>V9H9T8</accession>
<evidence type="ECO:0000256" key="4">
    <source>
        <dbReference type="ARBA" id="ARBA00022692"/>
    </source>
</evidence>
<feature type="transmembrane region" description="Helical" evidence="8">
    <location>
        <begin position="135"/>
        <end position="156"/>
    </location>
</feature>
<gene>
    <name evidence="9" type="ORF">HMPREF9021_00485</name>
</gene>
<feature type="transmembrane region" description="Helical" evidence="8">
    <location>
        <begin position="163"/>
        <end position="187"/>
    </location>
</feature>
<evidence type="ECO:0000313" key="10">
    <source>
        <dbReference type="Proteomes" id="UP000017813"/>
    </source>
</evidence>
<organism evidence="9 10">
    <name type="scientific">Simonsiella muelleri ATCC 29453</name>
    <dbReference type="NCBI Taxonomy" id="641147"/>
    <lineage>
        <taxon>Bacteria</taxon>
        <taxon>Pseudomonadati</taxon>
        <taxon>Pseudomonadota</taxon>
        <taxon>Betaproteobacteria</taxon>
        <taxon>Neisseriales</taxon>
        <taxon>Neisseriaceae</taxon>
        <taxon>Simonsiella</taxon>
    </lineage>
</organism>
<dbReference type="GO" id="GO:0005886">
    <property type="term" value="C:plasma membrane"/>
    <property type="evidence" value="ECO:0007669"/>
    <property type="project" value="UniProtKB-SubCell"/>
</dbReference>
<keyword evidence="4 8" id="KW-0812">Transmembrane</keyword>
<name>V9H9T8_9NEIS</name>
<evidence type="ECO:0000256" key="2">
    <source>
        <dbReference type="ARBA" id="ARBA00022475"/>
    </source>
</evidence>
<evidence type="ECO:0000256" key="1">
    <source>
        <dbReference type="ARBA" id="ARBA00004651"/>
    </source>
</evidence>
<comment type="subcellular location">
    <subcellularLocation>
        <location evidence="1">Cell membrane</location>
        <topology evidence="1">Multi-pass membrane protein</topology>
    </subcellularLocation>
</comment>
<protein>
    <recommendedName>
        <fullName evidence="11">DUF2029 domain-containing protein</fullName>
    </recommendedName>
</protein>
<sequence>MINLSLNTDAPGEDLGSSYLGCQLIAHNQTNHLFDYDEAYFNRVNTKAWKDVAMSSGYFENIHAYVQIPLWAWSLQPICTNITFKTFNLLFSIIQLICIVLIVELTAKKYTPFFLNPLPLSFVMAILSMTTPFQYAVFLTQTHAIFMLLVILSLYYVDNKPKLAGLSLALAVIVKVSPIFIMIYWFINKKFKAIISFSVSTFALITLTISTTGLNSFTDYIHSMSRVSKILLLSYNNQSFISFIAYKDILLGKISPHEIWRWKILTINNLDKFLSFLILIVLVCLFGFWSKKYSRFKGLYETGLLIITALFVPIAWTHYFIILTPVLMVLYQKNLELESQIKKKISRFIVLIILLNTEIIGMNPITLNNYMESWIPYFEFSQWLMIHSHFISGICVLILIFYLTITFKYSQKPQYITDN</sequence>
<dbReference type="EMBL" id="ADCY02000051">
    <property type="protein sequence ID" value="EFG32079.2"/>
    <property type="molecule type" value="Genomic_DNA"/>
</dbReference>
<keyword evidence="3" id="KW-0808">Transferase</keyword>
<dbReference type="HOGENOM" id="CLU_655358_0_0_4"/>
<dbReference type="InterPro" id="IPR018584">
    <property type="entry name" value="GT87"/>
</dbReference>
<dbReference type="Proteomes" id="UP000017813">
    <property type="component" value="Unassembled WGS sequence"/>
</dbReference>
<evidence type="ECO:0000256" key="6">
    <source>
        <dbReference type="ARBA" id="ARBA00023136"/>
    </source>
</evidence>
<comment type="similarity">
    <text evidence="7">Belongs to the glycosyltransferase 87 family.</text>
</comment>
<dbReference type="GO" id="GO:0016758">
    <property type="term" value="F:hexosyltransferase activity"/>
    <property type="evidence" value="ECO:0007669"/>
    <property type="project" value="InterPro"/>
</dbReference>
<evidence type="ECO:0000313" key="9">
    <source>
        <dbReference type="EMBL" id="EFG32079.2"/>
    </source>
</evidence>
<keyword evidence="10" id="KW-1185">Reference proteome</keyword>
<evidence type="ECO:0000256" key="7">
    <source>
        <dbReference type="ARBA" id="ARBA00024033"/>
    </source>
</evidence>
<feature type="transmembrane region" description="Helical" evidence="8">
    <location>
        <begin position="386"/>
        <end position="405"/>
    </location>
</feature>
<reference evidence="9 10" key="2">
    <citation type="submission" date="2011-10" db="EMBL/GenBank/DDBJ databases">
        <title>The Genome Sequence of Simonsiella muelleri ATCC 29453.</title>
        <authorList>
            <consortium name="The Broad Institute Genome Sequencing Platform"/>
            <consortium name="The Broad Institute Genome Sequencing Center for Infectious Disease"/>
            <person name="Earl A."/>
            <person name="Ward D."/>
            <person name="Feldgarden M."/>
            <person name="Gevers D."/>
            <person name="Izard J."/>
            <person name="Baranova O.V."/>
            <person name="Blanton J.M."/>
            <person name="Tanner A.C."/>
            <person name="Dewhirst F."/>
            <person name="Young S.K."/>
            <person name="Zeng Q."/>
            <person name="Gargeya S."/>
            <person name="Fitzgerald M."/>
            <person name="Haas B."/>
            <person name="Abouelleil A."/>
            <person name="Alvarado L."/>
            <person name="Arachchi H.M."/>
            <person name="Berlin A."/>
            <person name="Brown A."/>
            <person name="Chapman S.B."/>
            <person name="Chen Z."/>
            <person name="Dunbar C."/>
            <person name="Freedman E."/>
            <person name="Gearin G."/>
            <person name="Goldberg J."/>
            <person name="Griggs A."/>
            <person name="Gujja S."/>
            <person name="Heiman D."/>
            <person name="Howarth C."/>
            <person name="Larson L."/>
            <person name="Lui A."/>
            <person name="MacDonald P.J.P."/>
            <person name="Montmayeur A."/>
            <person name="Murphy C."/>
            <person name="Neiman D."/>
            <person name="Pearson M."/>
            <person name="Priest M."/>
            <person name="Roberts A."/>
            <person name="Saif S."/>
            <person name="Shea T."/>
            <person name="Shenoy N."/>
            <person name="Sisk P."/>
            <person name="Stolte C."/>
            <person name="Sykes S."/>
            <person name="Wortman J."/>
            <person name="Nusbaum C."/>
            <person name="Birren B."/>
        </authorList>
    </citation>
    <scope>NUCLEOTIDE SEQUENCE [LARGE SCALE GENOMIC DNA]</scope>
    <source>
        <strain evidence="9 10">ATCC 29453</strain>
    </source>
</reference>
<reference evidence="9 10" key="1">
    <citation type="submission" date="2010-03" db="EMBL/GenBank/DDBJ databases">
        <authorList>
            <consortium name="The Broad Institute Genome Sequencing Platform"/>
            <person name="Ward D."/>
            <person name="Earl A."/>
            <person name="Feldgarden M."/>
            <person name="Gevers D."/>
            <person name="Young S."/>
            <person name="Zeng Q."/>
            <person name="Koehrsen M."/>
            <person name="Alvarado L."/>
            <person name="Berlin A.M."/>
            <person name="Borenstein D."/>
            <person name="Chapman S.B."/>
            <person name="Chen Z."/>
            <person name="Engels R."/>
            <person name="Freedman E."/>
            <person name="Gellesch M."/>
            <person name="Goldberg J."/>
            <person name="Griggs A."/>
            <person name="Gujja S."/>
            <person name="Heilman E.R."/>
            <person name="Heiman D.I."/>
            <person name="Hepburn T.A."/>
            <person name="Howarth C."/>
            <person name="Jen D."/>
            <person name="Larson L."/>
            <person name="Mehta T."/>
            <person name="Park D."/>
            <person name="Pearson M."/>
            <person name="Richards J."/>
            <person name="Roberts A."/>
            <person name="Saif S."/>
            <person name="Shea T.D."/>
            <person name="Shenoy N."/>
            <person name="Sisk P."/>
            <person name="Stolte C."/>
            <person name="Sykes S.N."/>
            <person name="Walk T."/>
            <person name="White J."/>
            <person name="Yandava C."/>
            <person name="Izard J."/>
            <person name="Baranova O.V."/>
            <person name="Blanton J.M."/>
            <person name="Tanner A.C."/>
            <person name="Dewhirst F."/>
            <person name="Haas B."/>
            <person name="Nusbaum C."/>
            <person name="Birren B."/>
        </authorList>
    </citation>
    <scope>NUCLEOTIDE SEQUENCE [LARGE SCALE GENOMIC DNA]</scope>
    <source>
        <strain evidence="9 10">ATCC 29453</strain>
    </source>
</reference>
<feature type="transmembrane region" description="Helical" evidence="8">
    <location>
        <begin position="87"/>
        <end position="106"/>
    </location>
</feature>
<evidence type="ECO:0000256" key="3">
    <source>
        <dbReference type="ARBA" id="ARBA00022679"/>
    </source>
</evidence>
<comment type="caution">
    <text evidence="9">The sequence shown here is derived from an EMBL/GenBank/DDBJ whole genome shotgun (WGS) entry which is preliminary data.</text>
</comment>
<feature type="transmembrane region" description="Helical" evidence="8">
    <location>
        <begin position="193"/>
        <end position="217"/>
    </location>
</feature>
<proteinExistence type="inferred from homology"/>
<evidence type="ECO:0000256" key="5">
    <source>
        <dbReference type="ARBA" id="ARBA00022989"/>
    </source>
</evidence>
<feature type="transmembrane region" description="Helical" evidence="8">
    <location>
        <begin position="273"/>
        <end position="290"/>
    </location>
</feature>
<feature type="transmembrane region" description="Helical" evidence="8">
    <location>
        <begin position="302"/>
        <end position="327"/>
    </location>
</feature>
<feature type="transmembrane region" description="Helical" evidence="8">
    <location>
        <begin position="348"/>
        <end position="366"/>
    </location>
</feature>
<keyword evidence="6 8" id="KW-0472">Membrane</keyword>
<dbReference type="Pfam" id="PF09594">
    <property type="entry name" value="GT87"/>
    <property type="match status" value="1"/>
</dbReference>
<keyword evidence="2" id="KW-1003">Cell membrane</keyword>
<keyword evidence="5 8" id="KW-1133">Transmembrane helix</keyword>
<evidence type="ECO:0000256" key="8">
    <source>
        <dbReference type="SAM" id="Phobius"/>
    </source>
</evidence>